<evidence type="ECO:0000256" key="3">
    <source>
        <dbReference type="ARBA" id="ARBA00022475"/>
    </source>
</evidence>
<organism evidence="11 12">
    <name type="scientific">Chryseolinea lacunae</name>
    <dbReference type="NCBI Taxonomy" id="2801331"/>
    <lineage>
        <taxon>Bacteria</taxon>
        <taxon>Pseudomonadati</taxon>
        <taxon>Bacteroidota</taxon>
        <taxon>Cytophagia</taxon>
        <taxon>Cytophagales</taxon>
        <taxon>Fulvivirgaceae</taxon>
        <taxon>Chryseolinea</taxon>
    </lineage>
</organism>
<keyword evidence="3" id="KW-1003">Cell membrane</keyword>
<dbReference type="InterPro" id="IPR006685">
    <property type="entry name" value="MscS_channel_2nd"/>
</dbReference>
<dbReference type="Gene3D" id="3.30.70.100">
    <property type="match status" value="1"/>
</dbReference>
<feature type="transmembrane region" description="Helical" evidence="7">
    <location>
        <begin position="55"/>
        <end position="78"/>
    </location>
</feature>
<keyword evidence="4 7" id="KW-0812">Transmembrane</keyword>
<dbReference type="InterPro" id="IPR011066">
    <property type="entry name" value="MscS_channel_C_sf"/>
</dbReference>
<dbReference type="InterPro" id="IPR049142">
    <property type="entry name" value="MS_channel_1st"/>
</dbReference>
<gene>
    <name evidence="11" type="ORF">JI741_14935</name>
</gene>
<dbReference type="InterPro" id="IPR023408">
    <property type="entry name" value="MscS_beta-dom_sf"/>
</dbReference>
<reference evidence="11 12" key="1">
    <citation type="submission" date="2021-01" db="EMBL/GenBank/DDBJ databases">
        <title>Chryseolinea sp. Jin1 Genome sequencing and assembly.</title>
        <authorList>
            <person name="Kim I."/>
        </authorList>
    </citation>
    <scope>NUCLEOTIDE SEQUENCE [LARGE SCALE GENOMIC DNA]</scope>
    <source>
        <strain evidence="11 12">Jin1</strain>
    </source>
</reference>
<dbReference type="Pfam" id="PF21082">
    <property type="entry name" value="MS_channel_3rd"/>
    <property type="match status" value="1"/>
</dbReference>
<evidence type="ECO:0000256" key="4">
    <source>
        <dbReference type="ARBA" id="ARBA00022692"/>
    </source>
</evidence>
<keyword evidence="12" id="KW-1185">Reference proteome</keyword>
<feature type="transmembrane region" description="Helical" evidence="7">
    <location>
        <begin position="17"/>
        <end position="34"/>
    </location>
</feature>
<dbReference type="Pfam" id="PF00924">
    <property type="entry name" value="MS_channel_2nd"/>
    <property type="match status" value="1"/>
</dbReference>
<evidence type="ECO:0000259" key="10">
    <source>
        <dbReference type="Pfam" id="PF21088"/>
    </source>
</evidence>
<name>A0ABS1KW36_9BACT</name>
<dbReference type="InterPro" id="IPR011014">
    <property type="entry name" value="MscS_channel_TM-2"/>
</dbReference>
<evidence type="ECO:0000313" key="12">
    <source>
        <dbReference type="Proteomes" id="UP000613030"/>
    </source>
</evidence>
<dbReference type="RefSeq" id="WP_202010838.1">
    <property type="nucleotide sequence ID" value="NZ_JAERRB010000004.1"/>
</dbReference>
<evidence type="ECO:0000256" key="2">
    <source>
        <dbReference type="ARBA" id="ARBA00008017"/>
    </source>
</evidence>
<accession>A0ABS1KW36</accession>
<evidence type="ECO:0000313" key="11">
    <source>
        <dbReference type="EMBL" id="MBL0742521.1"/>
    </source>
</evidence>
<sequence>MEDFLSQKYFNNTVEDYLIAASVILVGMAALAIFKKIILIRLKKWSEKTETNFDNYVVTGLEKFGLPIFNFIILYAGTKYLTLSPRADRILEIAVAVAVTYFALRLISTTVLLMLQSRVRSQEQGEEKVKQLGGVMLLLNIIIWALGILFLFDNLGYDVTTIIAGLGIGGIAIALAAQNILGDLFNYFVIFFDRPFEIGDYIVIDDKKGNVEHIGIKTTRLKSLTGEQLVFSNSDLTNSRIHNFKRMERRRIVFTLNVVYDTPLALLEEIPSIIKKIIEAQPETTLDRVHFLTYGDYSLRYEVVFFVENADYNRYADIHQKINLNIYRAFQEKNIQFAYPSQTIFLAKDIPATTA</sequence>
<dbReference type="Gene3D" id="1.10.287.1260">
    <property type="match status" value="1"/>
</dbReference>
<dbReference type="PANTHER" id="PTHR30566">
    <property type="entry name" value="YNAI-RELATED MECHANOSENSITIVE ION CHANNEL"/>
    <property type="match status" value="1"/>
</dbReference>
<dbReference type="Pfam" id="PF21088">
    <property type="entry name" value="MS_channel_1st"/>
    <property type="match status" value="1"/>
</dbReference>
<protein>
    <submittedName>
        <fullName evidence="11">Mechanosensitive ion channel family protein</fullName>
    </submittedName>
</protein>
<proteinExistence type="inferred from homology"/>
<dbReference type="Proteomes" id="UP000613030">
    <property type="component" value="Unassembled WGS sequence"/>
</dbReference>
<dbReference type="PANTHER" id="PTHR30566:SF25">
    <property type="entry name" value="INNER MEMBRANE PROTEIN"/>
    <property type="match status" value="1"/>
</dbReference>
<evidence type="ECO:0000259" key="9">
    <source>
        <dbReference type="Pfam" id="PF21082"/>
    </source>
</evidence>
<dbReference type="InterPro" id="IPR010920">
    <property type="entry name" value="LSM_dom_sf"/>
</dbReference>
<evidence type="ECO:0000256" key="5">
    <source>
        <dbReference type="ARBA" id="ARBA00022989"/>
    </source>
</evidence>
<feature type="domain" description="Mechanosensitive ion channel MscS" evidence="8">
    <location>
        <begin position="179"/>
        <end position="246"/>
    </location>
</feature>
<comment type="similarity">
    <text evidence="2">Belongs to the MscS (TC 1.A.23) family.</text>
</comment>
<evidence type="ECO:0000259" key="8">
    <source>
        <dbReference type="Pfam" id="PF00924"/>
    </source>
</evidence>
<dbReference type="SUPFAM" id="SSF82861">
    <property type="entry name" value="Mechanosensitive channel protein MscS (YggB), transmembrane region"/>
    <property type="match status" value="1"/>
</dbReference>
<feature type="transmembrane region" description="Helical" evidence="7">
    <location>
        <begin position="159"/>
        <end position="177"/>
    </location>
</feature>
<dbReference type="EMBL" id="JAERRB010000004">
    <property type="protein sequence ID" value="MBL0742521.1"/>
    <property type="molecule type" value="Genomic_DNA"/>
</dbReference>
<dbReference type="InterPro" id="IPR049278">
    <property type="entry name" value="MS_channel_C"/>
</dbReference>
<dbReference type="SUPFAM" id="SSF50182">
    <property type="entry name" value="Sm-like ribonucleoproteins"/>
    <property type="match status" value="1"/>
</dbReference>
<comment type="subcellular location">
    <subcellularLocation>
        <location evidence="1">Cell membrane</location>
        <topology evidence="1">Multi-pass membrane protein</topology>
    </subcellularLocation>
</comment>
<evidence type="ECO:0000256" key="6">
    <source>
        <dbReference type="ARBA" id="ARBA00023136"/>
    </source>
</evidence>
<keyword evidence="6 7" id="KW-0472">Membrane</keyword>
<evidence type="ECO:0000256" key="7">
    <source>
        <dbReference type="SAM" id="Phobius"/>
    </source>
</evidence>
<evidence type="ECO:0000256" key="1">
    <source>
        <dbReference type="ARBA" id="ARBA00004651"/>
    </source>
</evidence>
<feature type="transmembrane region" description="Helical" evidence="7">
    <location>
        <begin position="90"/>
        <end position="115"/>
    </location>
</feature>
<dbReference type="Gene3D" id="2.30.30.60">
    <property type="match status" value="1"/>
</dbReference>
<feature type="domain" description="Mechanosensitive ion channel transmembrane helices 2/3" evidence="10">
    <location>
        <begin position="138"/>
        <end position="178"/>
    </location>
</feature>
<keyword evidence="5 7" id="KW-1133">Transmembrane helix</keyword>
<comment type="caution">
    <text evidence="11">The sequence shown here is derived from an EMBL/GenBank/DDBJ whole genome shotgun (WGS) entry which is preliminary data.</text>
</comment>
<dbReference type="SUPFAM" id="SSF82689">
    <property type="entry name" value="Mechanosensitive channel protein MscS (YggB), C-terminal domain"/>
    <property type="match status" value="1"/>
</dbReference>
<feature type="transmembrane region" description="Helical" evidence="7">
    <location>
        <begin position="135"/>
        <end position="153"/>
    </location>
</feature>
<feature type="domain" description="Mechanosensitive ion channel MscS C-terminal" evidence="9">
    <location>
        <begin position="252"/>
        <end position="337"/>
    </location>
</feature>